<sequence>MTAVGLRAARAVAWSVLPAELVLVVCLVAEVRIPVPVLLGAEALVVAVLVLDASVLWRLYAAARRRDGAGRREALRSAVGTLVPVALRRLVVHEFRALHSLGLWVLRRRHRIPEGARPFSYTEPQTGIMWTFVFVSVVETVVLALVIPWPLVHAILLVVDVYGIVIVLALQAACVTRPHLVEADGSLRLRYGALFDLRVPAAVIATARVDRRFPGGGPVRVGEDGTLDLAVGSQTTVTVELTEPVEFVRPLGRRGRARTLRFHADDPRAAVAALTRDAGGTRDRTAASPLTPERRAPAALTPERGAPAALTPERRAPAALTPERKAPSSTPDPPG</sequence>
<evidence type="ECO:0000313" key="4">
    <source>
        <dbReference type="Proteomes" id="UP000470951"/>
    </source>
</evidence>
<name>A0A7K3R4F6_STRAQ</name>
<feature type="compositionally biased region" description="Basic and acidic residues" evidence="1">
    <location>
        <begin position="312"/>
        <end position="326"/>
    </location>
</feature>
<dbReference type="EMBL" id="JAAGMS010000025">
    <property type="protein sequence ID" value="NEB96911.1"/>
    <property type="molecule type" value="Genomic_DNA"/>
</dbReference>
<feature type="transmembrane region" description="Helical" evidence="2">
    <location>
        <begin position="37"/>
        <end position="57"/>
    </location>
</feature>
<keyword evidence="2" id="KW-1133">Transmembrane helix</keyword>
<feature type="region of interest" description="Disordered" evidence="1">
    <location>
        <begin position="273"/>
        <end position="335"/>
    </location>
</feature>
<evidence type="ECO:0000256" key="2">
    <source>
        <dbReference type="SAM" id="Phobius"/>
    </source>
</evidence>
<feature type="transmembrane region" description="Helical" evidence="2">
    <location>
        <begin position="153"/>
        <end position="170"/>
    </location>
</feature>
<keyword evidence="2" id="KW-0812">Transmembrane</keyword>
<comment type="caution">
    <text evidence="3">The sequence shown here is derived from an EMBL/GenBank/DDBJ whole genome shotgun (WGS) entry which is preliminary data.</text>
</comment>
<feature type="transmembrane region" description="Helical" evidence="2">
    <location>
        <begin position="12"/>
        <end position="31"/>
    </location>
</feature>
<dbReference type="RefSeq" id="WP_164268920.1">
    <property type="nucleotide sequence ID" value="NZ_JAAGMS010000025.1"/>
</dbReference>
<proteinExistence type="predicted"/>
<gene>
    <name evidence="3" type="ORF">G3I58_02630</name>
</gene>
<protein>
    <submittedName>
        <fullName evidence="3">Uncharacterized protein</fullName>
    </submittedName>
</protein>
<keyword evidence="2" id="KW-0472">Membrane</keyword>
<dbReference type="AlphaFoldDB" id="A0A7K3R4F6"/>
<dbReference type="Proteomes" id="UP000470951">
    <property type="component" value="Unassembled WGS sequence"/>
</dbReference>
<feature type="transmembrane region" description="Helical" evidence="2">
    <location>
        <begin position="127"/>
        <end position="147"/>
    </location>
</feature>
<evidence type="ECO:0000256" key="1">
    <source>
        <dbReference type="SAM" id="MobiDB-lite"/>
    </source>
</evidence>
<organism evidence="3 4">
    <name type="scientific">Streptomyces anulatus</name>
    <name type="common">Streptomyces chrysomallus</name>
    <dbReference type="NCBI Taxonomy" id="1892"/>
    <lineage>
        <taxon>Bacteria</taxon>
        <taxon>Bacillati</taxon>
        <taxon>Actinomycetota</taxon>
        <taxon>Actinomycetes</taxon>
        <taxon>Kitasatosporales</taxon>
        <taxon>Streptomycetaceae</taxon>
        <taxon>Streptomyces</taxon>
    </lineage>
</organism>
<reference evidence="3 4" key="1">
    <citation type="submission" date="2020-01" db="EMBL/GenBank/DDBJ databases">
        <title>Insect and environment-associated Actinomycetes.</title>
        <authorList>
            <person name="Currrie C."/>
            <person name="Chevrette M."/>
            <person name="Carlson C."/>
            <person name="Stubbendieck R."/>
            <person name="Wendt-Pienkowski E."/>
        </authorList>
    </citation>
    <scope>NUCLEOTIDE SEQUENCE [LARGE SCALE GENOMIC DNA]</scope>
    <source>
        <strain evidence="3 4">SID7903</strain>
    </source>
</reference>
<evidence type="ECO:0000313" key="3">
    <source>
        <dbReference type="EMBL" id="NEB96911.1"/>
    </source>
</evidence>
<accession>A0A7K3R4F6</accession>